<protein>
    <submittedName>
        <fullName evidence="2">Putative secreted protein</fullName>
    </submittedName>
</protein>
<name>A0A2M4C6T7_9DIPT</name>
<reference evidence="2" key="1">
    <citation type="submission" date="2018-01" db="EMBL/GenBank/DDBJ databases">
        <title>An insight into the sialome of Amazonian anophelines.</title>
        <authorList>
            <person name="Ribeiro J.M."/>
            <person name="Scarpassa V."/>
            <person name="Calvo E."/>
        </authorList>
    </citation>
    <scope>NUCLEOTIDE SEQUENCE</scope>
    <source>
        <tissue evidence="2">Salivary glands</tissue>
    </source>
</reference>
<dbReference type="EMBL" id="GGFJ01011911">
    <property type="protein sequence ID" value="MBW61052.1"/>
    <property type="molecule type" value="Transcribed_RNA"/>
</dbReference>
<sequence>MAVGAGGRGEFCIQIVLLFCLLLTTSSHVKRQYEKWTGRSGPEGPRAKQFQSLSFVICPRDHDKTLPMDGWMIMWEKSLHFHFCCFCFGKTHDQKKTVRQLPVMIVQVMSIKLFHYLALHSDDIVPSESIV</sequence>
<evidence type="ECO:0000313" key="2">
    <source>
        <dbReference type="EMBL" id="MBW61052.1"/>
    </source>
</evidence>
<feature type="signal peptide" evidence="1">
    <location>
        <begin position="1"/>
        <end position="27"/>
    </location>
</feature>
<keyword evidence="1" id="KW-0732">Signal</keyword>
<feature type="chain" id="PRO_5014759854" evidence="1">
    <location>
        <begin position="28"/>
        <end position="131"/>
    </location>
</feature>
<accession>A0A2M4C6T7</accession>
<organism evidence="2">
    <name type="scientific">Anopheles marajoara</name>
    <dbReference type="NCBI Taxonomy" id="58244"/>
    <lineage>
        <taxon>Eukaryota</taxon>
        <taxon>Metazoa</taxon>
        <taxon>Ecdysozoa</taxon>
        <taxon>Arthropoda</taxon>
        <taxon>Hexapoda</taxon>
        <taxon>Insecta</taxon>
        <taxon>Pterygota</taxon>
        <taxon>Neoptera</taxon>
        <taxon>Endopterygota</taxon>
        <taxon>Diptera</taxon>
        <taxon>Nematocera</taxon>
        <taxon>Culicoidea</taxon>
        <taxon>Culicidae</taxon>
        <taxon>Anophelinae</taxon>
        <taxon>Anopheles</taxon>
    </lineage>
</organism>
<evidence type="ECO:0000256" key="1">
    <source>
        <dbReference type="SAM" id="SignalP"/>
    </source>
</evidence>
<proteinExistence type="predicted"/>
<dbReference type="AlphaFoldDB" id="A0A2M4C6T7"/>